<dbReference type="HOGENOM" id="CLU_341332_0_0_1"/>
<evidence type="ECO:0000313" key="3">
    <source>
        <dbReference type="EMBL" id="CCH58804.1"/>
    </source>
</evidence>
<feature type="coiled-coil region" evidence="1">
    <location>
        <begin position="298"/>
        <end position="353"/>
    </location>
</feature>
<name>I2GXF2_HENB6</name>
<evidence type="ECO:0000313" key="4">
    <source>
        <dbReference type="Proteomes" id="UP000002866"/>
    </source>
</evidence>
<dbReference type="Proteomes" id="UP000002866">
    <property type="component" value="Chromosome 1"/>
</dbReference>
<feature type="region of interest" description="Disordered" evidence="2">
    <location>
        <begin position="164"/>
        <end position="183"/>
    </location>
</feature>
<protein>
    <submittedName>
        <fullName evidence="3">Uncharacterized protein</fullName>
    </submittedName>
</protein>
<dbReference type="GeneID" id="14493752"/>
<dbReference type="AlphaFoldDB" id="I2GXF2"/>
<feature type="coiled-coil region" evidence="1">
    <location>
        <begin position="235"/>
        <end position="269"/>
    </location>
</feature>
<feature type="coiled-coil region" evidence="1">
    <location>
        <begin position="561"/>
        <end position="725"/>
    </location>
</feature>
<dbReference type="InParanoid" id="I2GXF2"/>
<keyword evidence="4" id="KW-1185">Reference proteome</keyword>
<dbReference type="OrthoDB" id="4036563at2759"/>
<keyword evidence="1" id="KW-0175">Coiled coil</keyword>
<evidence type="ECO:0000256" key="1">
    <source>
        <dbReference type="SAM" id="Coils"/>
    </source>
</evidence>
<dbReference type="eggNOG" id="ENOG502R6M6">
    <property type="taxonomic scope" value="Eukaryota"/>
</dbReference>
<proteinExistence type="predicted"/>
<reference evidence="3 4" key="1">
    <citation type="journal article" date="2011" name="Proc. Natl. Acad. Sci. U.S.A.">
        <title>Evolutionary erosion of yeast sex chromosomes by mating-type switching accidents.</title>
        <authorList>
            <person name="Gordon J.L."/>
            <person name="Armisen D."/>
            <person name="Proux-Wera E."/>
            <person name="Oheigeartaigh S.S."/>
            <person name="Byrne K.P."/>
            <person name="Wolfe K.H."/>
        </authorList>
    </citation>
    <scope>NUCLEOTIDE SEQUENCE [LARGE SCALE GENOMIC DNA]</scope>
    <source>
        <strain evidence="4">ATCC 34711 / CBS 6284 / DSM 70876 / NBRC 10599 / NRRL Y-10934 / UCD 77-7</strain>
    </source>
</reference>
<feature type="coiled-coil region" evidence="1">
    <location>
        <begin position="757"/>
        <end position="812"/>
    </location>
</feature>
<dbReference type="KEGG" id="tbl:TBLA_0A10250"/>
<dbReference type="FunCoup" id="I2GXF2">
    <property type="interactions" value="406"/>
</dbReference>
<organism evidence="3 4">
    <name type="scientific">Henningerozyma blattae (strain ATCC 34711 / CBS 6284 / DSM 70876 / NBRC 10599 / NRRL Y-10934 / UCD 77-7)</name>
    <name type="common">Yeast</name>
    <name type="synonym">Tetrapisispora blattae</name>
    <dbReference type="NCBI Taxonomy" id="1071380"/>
    <lineage>
        <taxon>Eukaryota</taxon>
        <taxon>Fungi</taxon>
        <taxon>Dikarya</taxon>
        <taxon>Ascomycota</taxon>
        <taxon>Saccharomycotina</taxon>
        <taxon>Saccharomycetes</taxon>
        <taxon>Saccharomycetales</taxon>
        <taxon>Saccharomycetaceae</taxon>
        <taxon>Henningerozyma</taxon>
    </lineage>
</organism>
<dbReference type="EMBL" id="HE806316">
    <property type="protein sequence ID" value="CCH58804.1"/>
    <property type="molecule type" value="Genomic_DNA"/>
</dbReference>
<dbReference type="RefSeq" id="XP_004178323.1">
    <property type="nucleotide sequence ID" value="XM_004178275.1"/>
</dbReference>
<accession>I2GXF2</accession>
<sequence>MSNFFKDTSIGFKPRNNIFSKFKQKELPSIQKNFTTSANDDNNSSLTENYLPLSMINENEDENEGEENGKGDCSGTNLSREINFENIGSDENADHIEHGNKVEIRVVNRKVVDTDNTNRRLEITRNNTSTPNKLNSNVPLPTKITQQTRTPTEESELEITEIRDIPESSNKEQLNHVDDSKKEDQNLKLKNSFKRNILSIDQFDSHQINDSSITLRDTSSNDVLLEAFNDTQKICSKLKQELHTKEITINKLERKISNYENDIGKLVQKFNNHKTLLNELDGKTRIFKEQKNLDQRIIIELKQNNDNFKEKILYYKNEFSKLRISLSECNDWKKEMNNEINKKNKEILYLKKELDDFSGQLSEEKIKNSSLIKELSQNRDETLKTFDENKIYLEESFSGKIIELEKNLEKALVEKFTKPLIDNFNENSIKYNENFQRNFKTYHYKINIPFYFFLTKFILLTYKIKIIYRSNEEFVKIIEIVKDEHLKQLNENNDTVISNFNVFKVENDVSISNIFSTFKNFEESLKSKFNEIENNYTSILSEKTKILAEDLNSIANDFNSYKEKMNQKEEYSEIIKNLEKEIHELATQKMNCLTSLGTKEAEFEEITSQLNELKNKETNLLTLEKQLNEQIADLNLNVEQKNFEINKLTNENLSISSNFDNKISAQESIMKALITENDLLKQTTSKLEEERSKEENEKENTKAMVQKLNEQINKINVDLIQLKASSLEQEEENKNLHKIIKEKDDIIKMQTDNSKSLEVKVKENQSLEIENIRLQERNKELNDIKNSIMDEVSNLKDIIQKKEEDQKKLLKEIYETKRVEPITKVNSFPEFRLREEKNKNTVENFVEERNTESQVSIYLKDTNDIVTKKTTKNGTEPKKKNAQKTDICQTKNSKRNINDIFDDFELSSSASDDLEFTLPSQQKQTNLKNTENNSQVKPNLYQKNIVTNKR</sequence>
<dbReference type="STRING" id="1071380.I2GXF2"/>
<dbReference type="OMA" id="TQRICSN"/>
<gene>
    <name evidence="3" type="primary">TBLA0A10250</name>
    <name evidence="3" type="ORF">TBLA_0A10250</name>
</gene>
<evidence type="ECO:0000256" key="2">
    <source>
        <dbReference type="SAM" id="MobiDB-lite"/>
    </source>
</evidence>